<dbReference type="GO" id="GO:0005576">
    <property type="term" value="C:extracellular region"/>
    <property type="evidence" value="ECO:0007669"/>
    <property type="project" value="UniProtKB-SubCell"/>
</dbReference>
<comment type="cofactor">
    <cofactor evidence="1">
        <name>Cu(2+)</name>
        <dbReference type="ChEBI" id="CHEBI:29036"/>
    </cofactor>
</comment>
<evidence type="ECO:0008006" key="16">
    <source>
        <dbReference type="Google" id="ProtNLM"/>
    </source>
</evidence>
<evidence type="ECO:0000256" key="11">
    <source>
        <dbReference type="ARBA" id="ARBA00046340"/>
    </source>
</evidence>
<evidence type="ECO:0000256" key="12">
    <source>
        <dbReference type="SAM" id="MobiDB-lite"/>
    </source>
</evidence>
<dbReference type="STRING" id="742152.A0A2H3K018"/>
<feature type="region of interest" description="Disordered" evidence="12">
    <location>
        <begin position="297"/>
        <end position="376"/>
    </location>
</feature>
<sequence length="376" mass="40693">MIHAAPALLSLAALAPLASAHIAFWDKSMYGFNVTQQTFSYDNRPVTPLIEYTFDQWWFHGHLDYPPNPGDTFELPVGQAVNTQLSCDKGATSWWPSSQGGDAGYGSNWPCPGQPSTQFHTLSIDDVYGCALAIAYKPDANDVQPDDFVIFSVNQTCVWYLNTAFQVPQDMPACPEGGCTCAWTWIHSDNSGAEQLYMNGFHCDITGATSTTPIGKPMLPRRCGADPTQNQEANPGNCTIGPKYMMYWLQAEGNNMFEGYYMPPHYNDVYGFHDGAQNDIFQDAYISSLGPSSTAAARREDVPVAPPTAVPSAPSVPVSAPAVPTSVPSVPTGVSAPSSIPASIPTGSTESVLPGDVHKEKVLKRHRRKGSHEGHF</sequence>
<keyword evidence="3" id="KW-0964">Secreted</keyword>
<accession>A0A2H3K018</accession>
<keyword evidence="7" id="KW-0186">Copper</keyword>
<comment type="subcellular location">
    <subcellularLocation>
        <location evidence="2">Secreted</location>
    </subcellularLocation>
</comment>
<comment type="similarity">
    <text evidence="11">Belongs to the polysaccharide monooxygenase AA14 family.</text>
</comment>
<keyword evidence="10" id="KW-0325">Glycoprotein</keyword>
<dbReference type="EMBL" id="KB468124">
    <property type="protein sequence ID" value="PCH42354.1"/>
    <property type="molecule type" value="Genomic_DNA"/>
</dbReference>
<keyword evidence="4" id="KW-0479">Metal-binding</keyword>
<dbReference type="Gene3D" id="2.70.50.70">
    <property type="match status" value="1"/>
</dbReference>
<dbReference type="InterPro" id="IPR054497">
    <property type="entry name" value="LPMO_AA14"/>
</dbReference>
<dbReference type="GO" id="GO:0004497">
    <property type="term" value="F:monooxygenase activity"/>
    <property type="evidence" value="ECO:0007669"/>
    <property type="project" value="UniProtKB-KW"/>
</dbReference>
<keyword evidence="5 13" id="KW-0732">Signal</keyword>
<evidence type="ECO:0000256" key="2">
    <source>
        <dbReference type="ARBA" id="ARBA00004613"/>
    </source>
</evidence>
<keyword evidence="6" id="KW-0560">Oxidoreductase</keyword>
<dbReference type="Proteomes" id="UP000218811">
    <property type="component" value="Unassembled WGS sequence"/>
</dbReference>
<evidence type="ECO:0000256" key="5">
    <source>
        <dbReference type="ARBA" id="ARBA00022729"/>
    </source>
</evidence>
<dbReference type="OrthoDB" id="2019572at2759"/>
<feature type="compositionally biased region" description="Basic residues" evidence="12">
    <location>
        <begin position="361"/>
        <end position="370"/>
    </location>
</feature>
<evidence type="ECO:0000256" key="8">
    <source>
        <dbReference type="ARBA" id="ARBA00023033"/>
    </source>
</evidence>
<feature type="compositionally biased region" description="Low complexity" evidence="12">
    <location>
        <begin position="310"/>
        <end position="345"/>
    </location>
</feature>
<dbReference type="AlphaFoldDB" id="A0A2H3K018"/>
<evidence type="ECO:0000256" key="4">
    <source>
        <dbReference type="ARBA" id="ARBA00022723"/>
    </source>
</evidence>
<name>A0A2H3K018_WOLCO</name>
<evidence type="ECO:0000313" key="14">
    <source>
        <dbReference type="EMBL" id="PCH42354.1"/>
    </source>
</evidence>
<feature type="chain" id="PRO_5013857303" description="Lytic polysaccharide monooxygenase" evidence="13">
    <location>
        <begin position="21"/>
        <end position="376"/>
    </location>
</feature>
<keyword evidence="9" id="KW-1015">Disulfide bond</keyword>
<evidence type="ECO:0000256" key="3">
    <source>
        <dbReference type="ARBA" id="ARBA00022525"/>
    </source>
</evidence>
<protein>
    <recommendedName>
        <fullName evidence="16">Lytic polysaccharide monooxygenase</fullName>
    </recommendedName>
</protein>
<evidence type="ECO:0000256" key="9">
    <source>
        <dbReference type="ARBA" id="ARBA00023157"/>
    </source>
</evidence>
<feature type="signal peptide" evidence="13">
    <location>
        <begin position="1"/>
        <end position="20"/>
    </location>
</feature>
<evidence type="ECO:0000256" key="10">
    <source>
        <dbReference type="ARBA" id="ARBA00023180"/>
    </source>
</evidence>
<dbReference type="OMA" id="ARPHPWS"/>
<evidence type="ECO:0000256" key="6">
    <source>
        <dbReference type="ARBA" id="ARBA00023002"/>
    </source>
</evidence>
<dbReference type="Pfam" id="PF22810">
    <property type="entry name" value="LPMO_AA14"/>
    <property type="match status" value="1"/>
</dbReference>
<gene>
    <name evidence="14" type="ORF">WOLCODRAFT_137865</name>
</gene>
<organism evidence="14 15">
    <name type="scientific">Wolfiporia cocos (strain MD-104)</name>
    <name type="common">Brown rot fungus</name>
    <dbReference type="NCBI Taxonomy" id="742152"/>
    <lineage>
        <taxon>Eukaryota</taxon>
        <taxon>Fungi</taxon>
        <taxon>Dikarya</taxon>
        <taxon>Basidiomycota</taxon>
        <taxon>Agaricomycotina</taxon>
        <taxon>Agaricomycetes</taxon>
        <taxon>Polyporales</taxon>
        <taxon>Phaeolaceae</taxon>
        <taxon>Wolfiporia</taxon>
    </lineage>
</organism>
<evidence type="ECO:0000256" key="7">
    <source>
        <dbReference type="ARBA" id="ARBA00023008"/>
    </source>
</evidence>
<evidence type="ECO:0000256" key="13">
    <source>
        <dbReference type="SAM" id="SignalP"/>
    </source>
</evidence>
<evidence type="ECO:0000256" key="1">
    <source>
        <dbReference type="ARBA" id="ARBA00001973"/>
    </source>
</evidence>
<keyword evidence="8" id="KW-0503">Monooxygenase</keyword>
<proteinExistence type="inferred from homology"/>
<keyword evidence="15" id="KW-1185">Reference proteome</keyword>
<evidence type="ECO:0000313" key="15">
    <source>
        <dbReference type="Proteomes" id="UP000218811"/>
    </source>
</evidence>
<reference evidence="14 15" key="1">
    <citation type="journal article" date="2012" name="Science">
        <title>The Paleozoic origin of enzymatic lignin decomposition reconstructed from 31 fungal genomes.</title>
        <authorList>
            <person name="Floudas D."/>
            <person name="Binder M."/>
            <person name="Riley R."/>
            <person name="Barry K."/>
            <person name="Blanchette R.A."/>
            <person name="Henrissat B."/>
            <person name="Martinez A.T."/>
            <person name="Otillar R."/>
            <person name="Spatafora J.W."/>
            <person name="Yadav J.S."/>
            <person name="Aerts A."/>
            <person name="Benoit I."/>
            <person name="Boyd A."/>
            <person name="Carlson A."/>
            <person name="Copeland A."/>
            <person name="Coutinho P.M."/>
            <person name="de Vries R.P."/>
            <person name="Ferreira P."/>
            <person name="Findley K."/>
            <person name="Foster B."/>
            <person name="Gaskell J."/>
            <person name="Glotzer D."/>
            <person name="Gorecki P."/>
            <person name="Heitman J."/>
            <person name="Hesse C."/>
            <person name="Hori C."/>
            <person name="Igarashi K."/>
            <person name="Jurgens J.A."/>
            <person name="Kallen N."/>
            <person name="Kersten P."/>
            <person name="Kohler A."/>
            <person name="Kuees U."/>
            <person name="Kumar T.K.A."/>
            <person name="Kuo A."/>
            <person name="LaButti K."/>
            <person name="Larrondo L.F."/>
            <person name="Lindquist E."/>
            <person name="Ling A."/>
            <person name="Lombard V."/>
            <person name="Lucas S."/>
            <person name="Lundell T."/>
            <person name="Martin R."/>
            <person name="McLaughlin D.J."/>
            <person name="Morgenstern I."/>
            <person name="Morin E."/>
            <person name="Murat C."/>
            <person name="Nagy L.G."/>
            <person name="Nolan M."/>
            <person name="Ohm R.A."/>
            <person name="Patyshakuliyeva A."/>
            <person name="Rokas A."/>
            <person name="Ruiz-Duenas F.J."/>
            <person name="Sabat G."/>
            <person name="Salamov A."/>
            <person name="Samejima M."/>
            <person name="Schmutz J."/>
            <person name="Slot J.C."/>
            <person name="St John F."/>
            <person name="Stenlid J."/>
            <person name="Sun H."/>
            <person name="Sun S."/>
            <person name="Syed K."/>
            <person name="Tsang A."/>
            <person name="Wiebenga A."/>
            <person name="Young D."/>
            <person name="Pisabarro A."/>
            <person name="Eastwood D.C."/>
            <person name="Martin F."/>
            <person name="Cullen D."/>
            <person name="Grigoriev I.V."/>
            <person name="Hibbett D.S."/>
        </authorList>
    </citation>
    <scope>NUCLEOTIDE SEQUENCE [LARGE SCALE GENOMIC DNA]</scope>
    <source>
        <strain evidence="14 15">MD-104</strain>
    </source>
</reference>
<dbReference type="GO" id="GO:0046872">
    <property type="term" value="F:metal ion binding"/>
    <property type="evidence" value="ECO:0007669"/>
    <property type="project" value="UniProtKB-KW"/>
</dbReference>